<dbReference type="Pfam" id="PF22939">
    <property type="entry name" value="WHD_GPIID"/>
    <property type="match status" value="1"/>
</dbReference>
<proteinExistence type="predicted"/>
<dbReference type="SUPFAM" id="SSF52540">
    <property type="entry name" value="P-loop containing nucleoside triphosphate hydrolases"/>
    <property type="match status" value="1"/>
</dbReference>
<dbReference type="InterPro" id="IPR035994">
    <property type="entry name" value="Nucleoside_phosphorylase_sf"/>
</dbReference>
<evidence type="ECO:0000313" key="5">
    <source>
        <dbReference type="Proteomes" id="UP000076881"/>
    </source>
</evidence>
<dbReference type="STRING" id="1081108.A0A167ZM81"/>
<feature type="repeat" description="ANK" evidence="2">
    <location>
        <begin position="901"/>
        <end position="933"/>
    </location>
</feature>
<dbReference type="SMART" id="SM00248">
    <property type="entry name" value="ANK"/>
    <property type="match status" value="9"/>
</dbReference>
<dbReference type="Gene3D" id="3.40.50.300">
    <property type="entry name" value="P-loop containing nucleotide triphosphate hydrolases"/>
    <property type="match status" value="1"/>
</dbReference>
<evidence type="ECO:0000259" key="3">
    <source>
        <dbReference type="PROSITE" id="PS50837"/>
    </source>
</evidence>
<dbReference type="Pfam" id="PF24883">
    <property type="entry name" value="NPHP3_N"/>
    <property type="match status" value="1"/>
</dbReference>
<dbReference type="GO" id="GO:0009116">
    <property type="term" value="P:nucleoside metabolic process"/>
    <property type="evidence" value="ECO:0007669"/>
    <property type="project" value="InterPro"/>
</dbReference>
<feature type="domain" description="NACHT" evidence="3">
    <location>
        <begin position="391"/>
        <end position="537"/>
    </location>
</feature>
<dbReference type="PROSITE" id="PS50088">
    <property type="entry name" value="ANK_REPEAT"/>
    <property type="match status" value="7"/>
</dbReference>
<dbReference type="EMBL" id="AZHF01000012">
    <property type="protein sequence ID" value="OAA67685.1"/>
    <property type="molecule type" value="Genomic_DNA"/>
</dbReference>
<dbReference type="InterPro" id="IPR002110">
    <property type="entry name" value="Ankyrin_rpt"/>
</dbReference>
<feature type="repeat" description="ANK" evidence="2">
    <location>
        <begin position="969"/>
        <end position="1001"/>
    </location>
</feature>
<sequence length="1151" mass="126934">MDTDDESESWVVIPAEDITVAIFCALPYESAAVTFSLSEEFDCRPKHIGQLKYVYHFGRIGEHKIVIAQPHSMGTVNAARCAATVCQQFPNVRFALLLGIGAGIPSLTDGGLKRDIRLGDIAVSIPQDGHPGVLQYDYGKREADGKFVLKGCLDKSHPLLLSADATMQVGEVMKKNMLRKALKRITEKSGFARPDTADILFDREFNHATPGNDCTECLNRAPQKVIERVTKPAEPQVHRGLILSGSSVVKNSEDRSHLRRDNPDAICYEMEAAGIMDEIPCLVVRGICDYADTHKQDGWHYYAAAVAAAYGRALLLNIYGEHVRAEKTMKDILNQMKSLQSSAHLEKIREWLSPPDPSTNLNKARELYQRGTGQWLLHSDMYRTWKKKPASFMWLYGIAGCGKTILSSTVIADLQGNETTAQSLLYFYFDFTDVEKRSTEKAVRSLIDQLYRKSTQAQGVLDSLYATNSQGRDQPSYASLQMALQSMITKCQNTWIILDGLDECETRGQHATNSVMLWVKKLRSSSRNAHILITSRPEEDIKSSVEAWAIADEIVALQSGLIAGDMRAYIQAKVEEMERWRTEPDIQKLIATKLNERAKGMRIFDRIYPEYKPSAIRLLQLLTYSKRPLRIEEAVDAIAVEPASKPRFDPRNRIKFPSEITRYCSGLVSLNTNYDTKSEAHVTEIQLAHFSVQEYLQSDRLQPALAPHLDATSAAVALVDLCLSYLLELNTSLSLSETKRQYPFAEFSAQYWSKYAAVVESSTQGVLDTVEEYYMSRDAFNLGYRIYDIDHHLTGEYRWHKARHSPLYYASIAGLSNSVYMLIKERSIMGIECGDLGLFLQIAAWHGHESIVKFLIQNGADINAPSELCDNSLQAASGQGHESIVKFLIQNGADINASGGQHDNALQAASGQGHENIVKFLIKNGADVNASDPDSVCGSALQAASGQGHESIVKFLLQNGADINAPGGRYSSALQDACAYGHKAIVLMLLDNGANIEARGGAYESALAAACGSGADASIVQILIQNGVDVNMPCEFRGTPLQAASFAGRKSLVEMLIQSGADLNVRSGDIDSTPWVDLDGSIFERYLRAEEGGLSSAVQAAFSKGHMQVVQLLVQNGADLNVLSAKSVDLYLRHMMESSAYVHETGGECAL</sequence>
<comment type="caution">
    <text evidence="4">The sequence shown here is derived from an EMBL/GenBank/DDBJ whole genome shotgun (WGS) entry which is preliminary data.</text>
</comment>
<organism evidence="4 5">
    <name type="scientific">Akanthomyces lecanii RCEF 1005</name>
    <dbReference type="NCBI Taxonomy" id="1081108"/>
    <lineage>
        <taxon>Eukaryota</taxon>
        <taxon>Fungi</taxon>
        <taxon>Dikarya</taxon>
        <taxon>Ascomycota</taxon>
        <taxon>Pezizomycotina</taxon>
        <taxon>Sordariomycetes</taxon>
        <taxon>Hypocreomycetidae</taxon>
        <taxon>Hypocreales</taxon>
        <taxon>Cordycipitaceae</taxon>
        <taxon>Akanthomyces</taxon>
        <taxon>Cordyceps confragosa</taxon>
    </lineage>
</organism>
<dbReference type="GO" id="GO:0003824">
    <property type="term" value="F:catalytic activity"/>
    <property type="evidence" value="ECO:0007669"/>
    <property type="project" value="InterPro"/>
</dbReference>
<dbReference type="Pfam" id="PF00023">
    <property type="entry name" value="Ank"/>
    <property type="match status" value="2"/>
</dbReference>
<dbReference type="Pfam" id="PF12796">
    <property type="entry name" value="Ank_2"/>
    <property type="match status" value="2"/>
</dbReference>
<dbReference type="PANTHER" id="PTHR46082:SF11">
    <property type="entry name" value="AAA+ ATPASE DOMAIN-CONTAINING PROTEIN-RELATED"/>
    <property type="match status" value="1"/>
</dbReference>
<dbReference type="InterPro" id="IPR036770">
    <property type="entry name" value="Ankyrin_rpt-contain_sf"/>
</dbReference>
<evidence type="ECO:0000256" key="2">
    <source>
        <dbReference type="PROSITE-ProRule" id="PRU00023"/>
    </source>
</evidence>
<feature type="repeat" description="ANK" evidence="2">
    <location>
        <begin position="873"/>
        <end position="900"/>
    </location>
</feature>
<dbReference type="Pfam" id="PF01048">
    <property type="entry name" value="PNP_UDP_1"/>
    <property type="match status" value="1"/>
</dbReference>
<evidence type="ECO:0000256" key="1">
    <source>
        <dbReference type="ARBA" id="ARBA00022737"/>
    </source>
</evidence>
<name>A0A167ZM81_CORDF</name>
<dbReference type="Proteomes" id="UP000076881">
    <property type="component" value="Unassembled WGS sequence"/>
</dbReference>
<feature type="repeat" description="ANK" evidence="2">
    <location>
        <begin position="939"/>
        <end position="968"/>
    </location>
</feature>
<dbReference type="Gene3D" id="1.25.40.20">
    <property type="entry name" value="Ankyrin repeat-containing domain"/>
    <property type="match status" value="1"/>
</dbReference>
<dbReference type="InterPro" id="IPR054471">
    <property type="entry name" value="GPIID_WHD"/>
</dbReference>
<dbReference type="PROSITE" id="PS50837">
    <property type="entry name" value="NACHT"/>
    <property type="match status" value="1"/>
</dbReference>
<gene>
    <name evidence="4" type="ORF">LEL_10308</name>
</gene>
<dbReference type="InterPro" id="IPR053137">
    <property type="entry name" value="NLR-like"/>
</dbReference>
<dbReference type="InterPro" id="IPR056884">
    <property type="entry name" value="NPHP3-like_N"/>
</dbReference>
<protein>
    <submittedName>
        <fullName evidence="4">Ankyrin repeat-containing domain protein</fullName>
    </submittedName>
</protein>
<dbReference type="SUPFAM" id="SSF48403">
    <property type="entry name" value="Ankyrin repeat"/>
    <property type="match status" value="1"/>
</dbReference>
<dbReference type="PANTHER" id="PTHR46082">
    <property type="entry name" value="ATP/GTP-BINDING PROTEIN-RELATED"/>
    <property type="match status" value="1"/>
</dbReference>
<dbReference type="PROSITE" id="PS50297">
    <property type="entry name" value="ANK_REP_REGION"/>
    <property type="match status" value="6"/>
</dbReference>
<keyword evidence="5" id="KW-1185">Reference proteome</keyword>
<evidence type="ECO:0000313" key="4">
    <source>
        <dbReference type="EMBL" id="OAA67685.1"/>
    </source>
</evidence>
<keyword evidence="1" id="KW-0677">Repeat</keyword>
<dbReference type="Gene3D" id="3.40.50.1580">
    <property type="entry name" value="Nucleoside phosphorylase domain"/>
    <property type="match status" value="1"/>
</dbReference>
<dbReference type="InterPro" id="IPR027417">
    <property type="entry name" value="P-loop_NTPase"/>
</dbReference>
<dbReference type="SUPFAM" id="SSF53167">
    <property type="entry name" value="Purine and uridine phosphorylases"/>
    <property type="match status" value="1"/>
</dbReference>
<feature type="repeat" description="ANK" evidence="2">
    <location>
        <begin position="1093"/>
        <end position="1125"/>
    </location>
</feature>
<accession>A0A167ZM81</accession>
<keyword evidence="2" id="KW-0040">ANK repeat</keyword>
<feature type="repeat" description="ANK" evidence="2">
    <location>
        <begin position="1036"/>
        <end position="1068"/>
    </location>
</feature>
<dbReference type="InterPro" id="IPR000845">
    <property type="entry name" value="Nucleoside_phosphorylase_d"/>
</dbReference>
<dbReference type="OrthoDB" id="194358at2759"/>
<reference evidence="4 5" key="1">
    <citation type="journal article" date="2016" name="Genome Biol. Evol.">
        <title>Divergent and convergent evolution of fungal pathogenicity.</title>
        <authorList>
            <person name="Shang Y."/>
            <person name="Xiao G."/>
            <person name="Zheng P."/>
            <person name="Cen K."/>
            <person name="Zhan S."/>
            <person name="Wang C."/>
        </authorList>
    </citation>
    <scope>NUCLEOTIDE SEQUENCE [LARGE SCALE GENOMIC DNA]</scope>
    <source>
        <strain evidence="4 5">RCEF 1005</strain>
    </source>
</reference>
<feature type="repeat" description="ANK" evidence="2">
    <location>
        <begin position="840"/>
        <end position="867"/>
    </location>
</feature>
<dbReference type="InterPro" id="IPR007111">
    <property type="entry name" value="NACHT_NTPase"/>
</dbReference>
<dbReference type="AlphaFoldDB" id="A0A167ZM81"/>